<keyword evidence="2" id="KW-1185">Reference proteome</keyword>
<evidence type="ECO:0000313" key="2">
    <source>
        <dbReference type="Proteomes" id="UP001472866"/>
    </source>
</evidence>
<dbReference type="Proteomes" id="UP001472866">
    <property type="component" value="Chromosome 14"/>
</dbReference>
<dbReference type="EMBL" id="CP151514">
    <property type="protein sequence ID" value="WZN66153.1"/>
    <property type="molecule type" value="Genomic_DNA"/>
</dbReference>
<proteinExistence type="predicted"/>
<protein>
    <submittedName>
        <fullName evidence="1">Uncharacterized protein</fullName>
    </submittedName>
</protein>
<dbReference type="PANTHER" id="PTHR36052:SF1">
    <property type="entry name" value="EXCITATORY AMINO ACID TRANSPORTER"/>
    <property type="match status" value="1"/>
</dbReference>
<accession>A0AAX4PJA9</accession>
<gene>
    <name evidence="1" type="ORF">HKI87_14g77180</name>
</gene>
<evidence type="ECO:0000313" key="1">
    <source>
        <dbReference type="EMBL" id="WZN66153.1"/>
    </source>
</evidence>
<organism evidence="1 2">
    <name type="scientific">Chloropicon roscoffensis</name>
    <dbReference type="NCBI Taxonomy" id="1461544"/>
    <lineage>
        <taxon>Eukaryota</taxon>
        <taxon>Viridiplantae</taxon>
        <taxon>Chlorophyta</taxon>
        <taxon>Chloropicophyceae</taxon>
        <taxon>Chloropicales</taxon>
        <taxon>Chloropicaceae</taxon>
        <taxon>Chloropicon</taxon>
    </lineage>
</organism>
<sequence>MAASATSAALFGGGLGFLTQVYSNAVRQLPVLRKPWEHGLASVVGAGFGLAVIDMEERLRVYIEEQTQARSRK</sequence>
<dbReference type="AlphaFoldDB" id="A0AAX4PJA9"/>
<reference evidence="1 2" key="1">
    <citation type="submission" date="2024-03" db="EMBL/GenBank/DDBJ databases">
        <title>Complete genome sequence of the green alga Chloropicon roscoffensis RCC1871.</title>
        <authorList>
            <person name="Lemieux C."/>
            <person name="Pombert J.-F."/>
            <person name="Otis C."/>
            <person name="Turmel M."/>
        </authorList>
    </citation>
    <scope>NUCLEOTIDE SEQUENCE [LARGE SCALE GENOMIC DNA]</scope>
    <source>
        <strain evidence="1 2">RCC1871</strain>
    </source>
</reference>
<dbReference type="PANTHER" id="PTHR36052">
    <property type="entry name" value="EXCITATORY AMINO ACID TRANSPORTER"/>
    <property type="match status" value="1"/>
</dbReference>
<name>A0AAX4PJA9_9CHLO</name>